<feature type="signal peptide" evidence="1">
    <location>
        <begin position="1"/>
        <end position="22"/>
    </location>
</feature>
<proteinExistence type="predicted"/>
<dbReference type="EMBL" id="QXGB01000767">
    <property type="protein sequence ID" value="KAE9204799.1"/>
    <property type="molecule type" value="Genomic_DNA"/>
</dbReference>
<protein>
    <recommendedName>
        <fullName evidence="14">Secreted protein</fullName>
    </recommendedName>
</protein>
<gene>
    <name evidence="7" type="ORF">PF001_g11417</name>
    <name evidence="6" type="ORF">PF002_g14638</name>
    <name evidence="5" type="ORF">PF005_g13661</name>
    <name evidence="4" type="ORF">PF006_g22471</name>
    <name evidence="3" type="ORF">PF007_g17828</name>
    <name evidence="2" type="ORF">PF009_g14959</name>
</gene>
<dbReference type="EMBL" id="QXGF01000840">
    <property type="protein sequence ID" value="KAE8935081.1"/>
    <property type="molecule type" value="Genomic_DNA"/>
</dbReference>
<comment type="caution">
    <text evidence="7">The sequence shown here is derived from an EMBL/GenBank/DDBJ whole genome shotgun (WGS) entry which is preliminary data.</text>
</comment>
<evidence type="ECO:0000313" key="6">
    <source>
        <dbReference type="EMBL" id="KAE9224631.1"/>
    </source>
</evidence>
<keyword evidence="1" id="KW-0732">Signal</keyword>
<evidence type="ECO:0000313" key="13">
    <source>
        <dbReference type="Proteomes" id="UP000441208"/>
    </source>
</evidence>
<evidence type="ECO:0000313" key="11">
    <source>
        <dbReference type="Proteomes" id="UP000440367"/>
    </source>
</evidence>
<accession>A0A6A4DI95</accession>
<dbReference type="Proteomes" id="UP000440367">
    <property type="component" value="Unassembled WGS sequence"/>
</dbReference>
<evidence type="ECO:0000256" key="1">
    <source>
        <dbReference type="SAM" id="SignalP"/>
    </source>
</evidence>
<evidence type="ECO:0000313" key="5">
    <source>
        <dbReference type="EMBL" id="KAE9204799.1"/>
    </source>
</evidence>
<sequence length="85" mass="9481">MHNICVHTLALYLFECCGVTRGVAVVVVNVCARFHVVICVSTLKSVPYPPQKRTAHYLSYPTGFLVRSHPSEINAPPAWATCRPW</sequence>
<dbReference type="Proteomes" id="UP000437068">
    <property type="component" value="Unassembled WGS sequence"/>
</dbReference>
<dbReference type="AlphaFoldDB" id="A0A6A4DI95"/>
<evidence type="ECO:0000313" key="4">
    <source>
        <dbReference type="EMBL" id="KAE9102278.1"/>
    </source>
</evidence>
<dbReference type="EMBL" id="QXFZ01001235">
    <property type="protein sequence ID" value="KAE9094239.1"/>
    <property type="molecule type" value="Genomic_DNA"/>
</dbReference>
<organism evidence="7 10">
    <name type="scientific">Phytophthora fragariae</name>
    <dbReference type="NCBI Taxonomy" id="53985"/>
    <lineage>
        <taxon>Eukaryota</taxon>
        <taxon>Sar</taxon>
        <taxon>Stramenopiles</taxon>
        <taxon>Oomycota</taxon>
        <taxon>Peronosporomycetes</taxon>
        <taxon>Peronosporales</taxon>
        <taxon>Peronosporaceae</taxon>
        <taxon>Phytophthora</taxon>
    </lineage>
</organism>
<reference evidence="8 9" key="1">
    <citation type="submission" date="2018-08" db="EMBL/GenBank/DDBJ databases">
        <title>Genomic investigation of the strawberry pathogen Phytophthora fragariae indicates pathogenicity is determined by transcriptional variation in three key races.</title>
        <authorList>
            <person name="Adams T.M."/>
            <person name="Armitage A.D."/>
            <person name="Sobczyk M.K."/>
            <person name="Bates H.J."/>
            <person name="Dunwell J.M."/>
            <person name="Nellist C.F."/>
            <person name="Harrison R.J."/>
        </authorList>
    </citation>
    <scope>NUCLEOTIDE SEQUENCE [LARGE SCALE GENOMIC DNA]</scope>
    <source>
        <strain evidence="7 10">A4</strain>
        <strain evidence="6 11">BC-1</strain>
        <strain evidence="5 9">NOV-27</strain>
        <strain evidence="4 12">NOV-5</strain>
        <strain evidence="3 13">NOV-71</strain>
        <strain evidence="2 8">NOV-9</strain>
    </source>
</reference>
<evidence type="ECO:0000313" key="7">
    <source>
        <dbReference type="EMBL" id="KAE9307863.1"/>
    </source>
</evidence>
<dbReference type="EMBL" id="QXGD01000787">
    <property type="protein sequence ID" value="KAE9224631.1"/>
    <property type="molecule type" value="Genomic_DNA"/>
</dbReference>
<feature type="chain" id="PRO_5036167366" description="Secreted protein" evidence="1">
    <location>
        <begin position="23"/>
        <end position="85"/>
    </location>
</feature>
<evidence type="ECO:0000313" key="12">
    <source>
        <dbReference type="Proteomes" id="UP000440732"/>
    </source>
</evidence>
<evidence type="ECO:0000313" key="8">
    <source>
        <dbReference type="Proteomes" id="UP000429523"/>
    </source>
</evidence>
<dbReference type="Proteomes" id="UP000433483">
    <property type="component" value="Unassembled WGS sequence"/>
</dbReference>
<evidence type="ECO:0008006" key="14">
    <source>
        <dbReference type="Google" id="ProtNLM"/>
    </source>
</evidence>
<keyword evidence="9" id="KW-1185">Reference proteome</keyword>
<dbReference type="Proteomes" id="UP000440732">
    <property type="component" value="Unassembled WGS sequence"/>
</dbReference>
<evidence type="ECO:0000313" key="2">
    <source>
        <dbReference type="EMBL" id="KAE8935081.1"/>
    </source>
</evidence>
<dbReference type="Proteomes" id="UP000441208">
    <property type="component" value="Unassembled WGS sequence"/>
</dbReference>
<name>A0A6A4DI95_9STRA</name>
<evidence type="ECO:0000313" key="3">
    <source>
        <dbReference type="EMBL" id="KAE9094239.1"/>
    </source>
</evidence>
<evidence type="ECO:0000313" key="9">
    <source>
        <dbReference type="Proteomes" id="UP000433483"/>
    </source>
</evidence>
<dbReference type="EMBL" id="QXGE01000606">
    <property type="protein sequence ID" value="KAE9307863.1"/>
    <property type="molecule type" value="Genomic_DNA"/>
</dbReference>
<dbReference type="EMBL" id="QXGA01002188">
    <property type="protein sequence ID" value="KAE9102278.1"/>
    <property type="molecule type" value="Genomic_DNA"/>
</dbReference>
<evidence type="ECO:0000313" key="10">
    <source>
        <dbReference type="Proteomes" id="UP000437068"/>
    </source>
</evidence>
<dbReference type="Proteomes" id="UP000429523">
    <property type="component" value="Unassembled WGS sequence"/>
</dbReference>